<protein>
    <submittedName>
        <fullName evidence="1">Uncharacterized protein</fullName>
    </submittedName>
</protein>
<dbReference type="Gramene" id="ONIVA01G31050.1">
    <property type="protein sequence ID" value="ONIVA01G31050.1"/>
    <property type="gene ID" value="ONIVA01G31050"/>
</dbReference>
<evidence type="ECO:0000313" key="1">
    <source>
        <dbReference type="EnsemblPlants" id="ONIVA01G31050.1"/>
    </source>
</evidence>
<name>A0A0E0FRG9_ORYNI</name>
<organism evidence="1">
    <name type="scientific">Oryza nivara</name>
    <name type="common">Indian wild rice</name>
    <name type="synonym">Oryza sativa f. spontanea</name>
    <dbReference type="NCBI Taxonomy" id="4536"/>
    <lineage>
        <taxon>Eukaryota</taxon>
        <taxon>Viridiplantae</taxon>
        <taxon>Streptophyta</taxon>
        <taxon>Embryophyta</taxon>
        <taxon>Tracheophyta</taxon>
        <taxon>Spermatophyta</taxon>
        <taxon>Magnoliopsida</taxon>
        <taxon>Liliopsida</taxon>
        <taxon>Poales</taxon>
        <taxon>Poaceae</taxon>
        <taxon>BOP clade</taxon>
        <taxon>Oryzoideae</taxon>
        <taxon>Oryzeae</taxon>
        <taxon>Oryzinae</taxon>
        <taxon>Oryza</taxon>
    </lineage>
</organism>
<dbReference type="Proteomes" id="UP000006591">
    <property type="component" value="Chromosome 1"/>
</dbReference>
<accession>A0A0E0FRG9</accession>
<proteinExistence type="predicted"/>
<reference evidence="1" key="1">
    <citation type="submission" date="2015-04" db="UniProtKB">
        <authorList>
            <consortium name="EnsemblPlants"/>
        </authorList>
    </citation>
    <scope>IDENTIFICATION</scope>
    <source>
        <strain evidence="1">SL10</strain>
    </source>
</reference>
<sequence>MPNSSERNPPQLLRLQACDQEMINRLFALITQNTSIRVQQTTAPEAPSGKSILMRSPTAKIESPVFQKAALTEDNPKA</sequence>
<dbReference type="OMA" id="WLVLETS"/>
<dbReference type="EnsemblPlants" id="ONIVA01G31050.1">
    <property type="protein sequence ID" value="ONIVA01G31050.1"/>
    <property type="gene ID" value="ONIVA01G31050"/>
</dbReference>
<dbReference type="AlphaFoldDB" id="A0A0E0FRG9"/>
<evidence type="ECO:0000313" key="2">
    <source>
        <dbReference type="Proteomes" id="UP000006591"/>
    </source>
</evidence>
<reference evidence="1" key="2">
    <citation type="submission" date="2018-04" db="EMBL/GenBank/DDBJ databases">
        <title>OnivRS2 (Oryza nivara Reference Sequence Version 2).</title>
        <authorList>
            <person name="Zhang J."/>
            <person name="Kudrna D."/>
            <person name="Lee S."/>
            <person name="Talag J."/>
            <person name="Rajasekar S."/>
            <person name="Welchert J."/>
            <person name="Hsing Y.-I."/>
            <person name="Wing R.A."/>
        </authorList>
    </citation>
    <scope>NUCLEOTIDE SEQUENCE [LARGE SCALE GENOMIC DNA]</scope>
</reference>
<dbReference type="HOGENOM" id="CLU_2403121_0_0_1"/>
<keyword evidence="2" id="KW-1185">Reference proteome</keyword>